<feature type="compositionally biased region" description="Pro residues" evidence="3">
    <location>
        <begin position="408"/>
        <end position="418"/>
    </location>
</feature>
<dbReference type="GO" id="GO:0071163">
    <property type="term" value="P:DNA replication preinitiation complex assembly"/>
    <property type="evidence" value="ECO:0007669"/>
    <property type="project" value="InterPro"/>
</dbReference>
<dbReference type="CDD" id="cd08674">
    <property type="entry name" value="Cdt1_m"/>
    <property type="match status" value="1"/>
</dbReference>
<dbReference type="GO" id="GO:0000278">
    <property type="term" value="P:mitotic cell cycle"/>
    <property type="evidence" value="ECO:0007669"/>
    <property type="project" value="TreeGrafter"/>
</dbReference>
<gene>
    <name evidence="5" type="ORF">CTOB1V02_LOCUS1364</name>
</gene>
<evidence type="ECO:0000256" key="2">
    <source>
        <dbReference type="ARBA" id="ARBA00023306"/>
    </source>
</evidence>
<keyword evidence="2" id="KW-0131">Cell cycle</keyword>
<dbReference type="OrthoDB" id="341730at2759"/>
<feature type="compositionally biased region" description="Low complexity" evidence="3">
    <location>
        <begin position="267"/>
        <end position="276"/>
    </location>
</feature>
<evidence type="ECO:0000313" key="5">
    <source>
        <dbReference type="EMBL" id="CAD7223379.1"/>
    </source>
</evidence>
<feature type="region of interest" description="Disordered" evidence="3">
    <location>
        <begin position="178"/>
        <end position="231"/>
    </location>
</feature>
<name>A0A7R8W2X9_9CRUS</name>
<dbReference type="Gene3D" id="1.10.10.1420">
    <property type="entry name" value="DNA replication factor Cdt1, C-terminal WH domain"/>
    <property type="match status" value="1"/>
</dbReference>
<reference evidence="5" key="1">
    <citation type="submission" date="2020-11" db="EMBL/GenBank/DDBJ databases">
        <authorList>
            <person name="Tran Van P."/>
        </authorList>
    </citation>
    <scope>NUCLEOTIDE SEQUENCE</scope>
</reference>
<dbReference type="InterPro" id="IPR036390">
    <property type="entry name" value="WH_DNA-bd_sf"/>
</dbReference>
<dbReference type="GO" id="GO:0030174">
    <property type="term" value="P:regulation of DNA-templated DNA replication initiation"/>
    <property type="evidence" value="ECO:0007669"/>
    <property type="project" value="InterPro"/>
</dbReference>
<feature type="region of interest" description="Disordered" evidence="3">
    <location>
        <begin position="101"/>
        <end position="141"/>
    </location>
</feature>
<evidence type="ECO:0000256" key="1">
    <source>
        <dbReference type="ARBA" id="ARBA00008356"/>
    </source>
</evidence>
<dbReference type="AlphaFoldDB" id="A0A7R8W2X9"/>
<proteinExistence type="inferred from homology"/>
<feature type="region of interest" description="Disordered" evidence="3">
    <location>
        <begin position="358"/>
        <end position="419"/>
    </location>
</feature>
<dbReference type="InterPro" id="IPR032054">
    <property type="entry name" value="Cdt1_C"/>
</dbReference>
<feature type="chain" id="PRO_5043355245" evidence="4">
    <location>
        <begin position="23"/>
        <end position="784"/>
    </location>
</feature>
<dbReference type="PANTHER" id="PTHR28637:SF1">
    <property type="entry name" value="DNA REPLICATION FACTOR CDT1"/>
    <property type="match status" value="1"/>
</dbReference>
<dbReference type="GO" id="GO:0005634">
    <property type="term" value="C:nucleus"/>
    <property type="evidence" value="ECO:0007669"/>
    <property type="project" value="TreeGrafter"/>
</dbReference>
<dbReference type="SMART" id="SM01075">
    <property type="entry name" value="CDT1"/>
    <property type="match status" value="1"/>
</dbReference>
<evidence type="ECO:0000256" key="3">
    <source>
        <dbReference type="SAM" id="MobiDB-lite"/>
    </source>
</evidence>
<protein>
    <submittedName>
        <fullName evidence="5">Uncharacterized protein</fullName>
    </submittedName>
</protein>
<dbReference type="InterPro" id="IPR038090">
    <property type="entry name" value="Cdt1_C_WH_dom_sf"/>
</dbReference>
<dbReference type="InterPro" id="IPR014939">
    <property type="entry name" value="CDT1_Gemini-bd-like"/>
</dbReference>
<accession>A0A7R8W2X9</accession>
<dbReference type="Pfam" id="PF08839">
    <property type="entry name" value="CDT1"/>
    <property type="match status" value="1"/>
</dbReference>
<dbReference type="EMBL" id="OB660191">
    <property type="protein sequence ID" value="CAD7223379.1"/>
    <property type="molecule type" value="Genomic_DNA"/>
</dbReference>
<feature type="compositionally biased region" description="Acidic residues" evidence="3">
    <location>
        <begin position="199"/>
        <end position="215"/>
    </location>
</feature>
<comment type="similarity">
    <text evidence="1">Belongs to the Cdt1 family.</text>
</comment>
<dbReference type="GO" id="GO:0000076">
    <property type="term" value="P:DNA replication checkpoint signaling"/>
    <property type="evidence" value="ECO:0007669"/>
    <property type="project" value="TreeGrafter"/>
</dbReference>
<dbReference type="PANTHER" id="PTHR28637">
    <property type="entry name" value="DNA REPLICATION FACTOR CDT1"/>
    <property type="match status" value="1"/>
</dbReference>
<keyword evidence="4" id="KW-0732">Signal</keyword>
<dbReference type="GO" id="GO:0070182">
    <property type="term" value="F:DNA polymerase binding"/>
    <property type="evidence" value="ECO:0007669"/>
    <property type="project" value="TreeGrafter"/>
</dbReference>
<dbReference type="CDD" id="cd08767">
    <property type="entry name" value="Cdt1_c"/>
    <property type="match status" value="1"/>
</dbReference>
<feature type="region of interest" description="Disordered" evidence="3">
    <location>
        <begin position="256"/>
        <end position="277"/>
    </location>
</feature>
<feature type="signal peptide" evidence="4">
    <location>
        <begin position="1"/>
        <end position="22"/>
    </location>
</feature>
<feature type="compositionally biased region" description="Basic and acidic residues" evidence="3">
    <location>
        <begin position="358"/>
        <end position="370"/>
    </location>
</feature>
<organism evidence="5">
    <name type="scientific">Cyprideis torosa</name>
    <dbReference type="NCBI Taxonomy" id="163714"/>
    <lineage>
        <taxon>Eukaryota</taxon>
        <taxon>Metazoa</taxon>
        <taxon>Ecdysozoa</taxon>
        <taxon>Arthropoda</taxon>
        <taxon>Crustacea</taxon>
        <taxon>Oligostraca</taxon>
        <taxon>Ostracoda</taxon>
        <taxon>Podocopa</taxon>
        <taxon>Podocopida</taxon>
        <taxon>Cytherocopina</taxon>
        <taxon>Cytheroidea</taxon>
        <taxon>Cytherideidae</taxon>
        <taxon>Cyprideis</taxon>
    </lineage>
</organism>
<feature type="compositionally biased region" description="Basic and acidic residues" evidence="3">
    <location>
        <begin position="101"/>
        <end position="113"/>
    </location>
</feature>
<dbReference type="Pfam" id="PF16679">
    <property type="entry name" value="CDT1_C"/>
    <property type="match status" value="1"/>
</dbReference>
<feature type="compositionally biased region" description="Polar residues" evidence="3">
    <location>
        <begin position="114"/>
        <end position="126"/>
    </location>
</feature>
<evidence type="ECO:0000256" key="4">
    <source>
        <dbReference type="SAM" id="SignalP"/>
    </source>
</evidence>
<dbReference type="InterPro" id="IPR045173">
    <property type="entry name" value="Cdt1"/>
</dbReference>
<sequence>MALPLAAWLLAGWLVSCQSVNAKCRYLIENPDEVSNEKTQNFSKNENCEQQAMSKQELLTNYFSQTRKKPSRALNFKVNDPKVSDESSSKIHTPVHVLERVSEPSFEQRETKETVSNQSLASSSQRLVLKSSKKRGKNVPNERESIRKFLLLDRSITPTTKRLSSNDDIIDVSSFAPEEKRPKLSEEDVSLGGEVALESQEDEQIVSAFQEDETTEEKLDQKPVTPPRELLSPFSLTPVALKTPDKAQIYRAPHLTPSPARKSLFGSPSSTASPTADARMLTKTQVRQRLSKSTNLADLRARLRALHEGTSAVLDKAKVVNKSEEKSEGDVTFVVPERTENSFGRRKARFRVLLKTGKEEHQKELSDNSSRRQAPQLLRNPRDRLSQFAIAEPQTLEERPQKSSPIKRPAPPRTPPSPGSCQLLMPFQYKLLLEVFRCLDHVVHVIASRGERVLLPNVKAGVQRMLRRVFSLKYLAQIKAVYPEAYSFAYEKGVRSTDSPDFVITLPKRDEESPESLRDAAARLSHFRSLLLDRLRTHHTEFLKSLDPPIELDLRKVRRWHPDFPLDEIPPIEEAPLPKPEGPPRITNADQLLDRVRQALPGTRLAEAMERVANQKKQEAAIDSASVEVPTATETLTNGREERKKLGKELRGISMKLLAKVRAREATRTVNEMTRSDEDAARLDALQRLPEMARITRGIFLVEKKPALPVDLVVNKVHESYRGLACRTDVEQHLEILCKEAPNFISRCVLRIGVYYKINKNVDLNAVCKLLNERVQNFDSTTSF</sequence>
<dbReference type="GO" id="GO:0003677">
    <property type="term" value="F:DNA binding"/>
    <property type="evidence" value="ECO:0007669"/>
    <property type="project" value="InterPro"/>
</dbReference>
<dbReference type="SUPFAM" id="SSF46785">
    <property type="entry name" value="Winged helix' DNA-binding domain"/>
    <property type="match status" value="1"/>
</dbReference>